<comment type="caution">
    <text evidence="3">The sequence shown here is derived from an EMBL/GenBank/DDBJ whole genome shotgun (WGS) entry which is preliminary data.</text>
</comment>
<accession>A0A8S9YC09</accession>
<dbReference type="SUPFAM" id="SSF54495">
    <property type="entry name" value="UBC-like"/>
    <property type="match status" value="1"/>
</dbReference>
<protein>
    <recommendedName>
        <fullName evidence="2">UBC core domain-containing protein</fullName>
    </recommendedName>
</protein>
<dbReference type="AlphaFoldDB" id="A0A8S9YC09"/>
<name>A0A8S9YC09_9TREM</name>
<dbReference type="InterPro" id="IPR016135">
    <property type="entry name" value="UBQ-conjugating_enzyme/RWD"/>
</dbReference>
<dbReference type="PANTHER" id="PTHR24068">
    <property type="entry name" value="UBIQUITIN-CONJUGATING ENZYME E2"/>
    <property type="match status" value="1"/>
</dbReference>
<gene>
    <name evidence="3" type="ORF">EG68_12339</name>
</gene>
<dbReference type="Proteomes" id="UP000822476">
    <property type="component" value="Unassembled WGS sequence"/>
</dbReference>
<feature type="region of interest" description="Disordered" evidence="1">
    <location>
        <begin position="349"/>
        <end position="368"/>
    </location>
</feature>
<evidence type="ECO:0000259" key="2">
    <source>
        <dbReference type="PROSITE" id="PS50127"/>
    </source>
</evidence>
<feature type="non-terminal residue" evidence="3">
    <location>
        <position position="1"/>
    </location>
</feature>
<dbReference type="Gene3D" id="3.10.110.10">
    <property type="entry name" value="Ubiquitin Conjugating Enzyme"/>
    <property type="match status" value="1"/>
</dbReference>
<evidence type="ECO:0000256" key="1">
    <source>
        <dbReference type="SAM" id="MobiDB-lite"/>
    </source>
</evidence>
<proteinExistence type="predicted"/>
<organism evidence="3 4">
    <name type="scientific">Paragonimus skrjabini miyazakii</name>
    <dbReference type="NCBI Taxonomy" id="59628"/>
    <lineage>
        <taxon>Eukaryota</taxon>
        <taxon>Metazoa</taxon>
        <taxon>Spiralia</taxon>
        <taxon>Lophotrochozoa</taxon>
        <taxon>Platyhelminthes</taxon>
        <taxon>Trematoda</taxon>
        <taxon>Digenea</taxon>
        <taxon>Plagiorchiida</taxon>
        <taxon>Troglotremata</taxon>
        <taxon>Troglotrematidae</taxon>
        <taxon>Paragonimus</taxon>
    </lineage>
</organism>
<dbReference type="SMART" id="SM00212">
    <property type="entry name" value="UBCc"/>
    <property type="match status" value="1"/>
</dbReference>
<reference evidence="3" key="1">
    <citation type="submission" date="2019-07" db="EMBL/GenBank/DDBJ databases">
        <title>Annotation for the trematode Paragonimus miyazaki's.</title>
        <authorList>
            <person name="Choi Y.-J."/>
        </authorList>
    </citation>
    <scope>NUCLEOTIDE SEQUENCE</scope>
    <source>
        <strain evidence="3">Japan</strain>
    </source>
</reference>
<dbReference type="InterPro" id="IPR000608">
    <property type="entry name" value="UBC"/>
</dbReference>
<dbReference type="EMBL" id="JTDE01020785">
    <property type="protein sequence ID" value="KAF7233816.1"/>
    <property type="molecule type" value="Genomic_DNA"/>
</dbReference>
<feature type="domain" description="UBC core" evidence="2">
    <location>
        <begin position="1"/>
        <end position="148"/>
    </location>
</feature>
<keyword evidence="4" id="KW-1185">Reference proteome</keyword>
<dbReference type="PROSITE" id="PS50127">
    <property type="entry name" value="UBC_2"/>
    <property type="match status" value="1"/>
</dbReference>
<evidence type="ECO:0000313" key="3">
    <source>
        <dbReference type="EMBL" id="KAF7233816.1"/>
    </source>
</evidence>
<evidence type="ECO:0000313" key="4">
    <source>
        <dbReference type="Proteomes" id="UP000822476"/>
    </source>
</evidence>
<dbReference type="Pfam" id="PF00179">
    <property type="entry name" value="UQ_con"/>
    <property type="match status" value="1"/>
</dbReference>
<dbReference type="CDD" id="cd23794">
    <property type="entry name" value="UBCc_UBE2F_UBE2M"/>
    <property type="match status" value="1"/>
</dbReference>
<dbReference type="OrthoDB" id="9978460at2759"/>
<sequence length="658" mass="73791">SLADDFQDQVKLLPIDDSNLRLFEVKISPKKGVYAHAVFRFLINVPDAYPNKPPAVSCLTPVFHPNIDAVRHLDNVCLNITDCWNRSFGLKSFLQALLFLFYEPNFEDPIDSFTSVLPEGTSFEHCVHLSLMGGTINSVTYEINQSWCKWAEENGFSLTPSTKPEQAEDAAAILPSTVERQVSTTSAYFQRVVSGQFDSSPLPSVSQSEVESNGLSVNDFYPLACLRRITVEQLNLANDLDQVPWMRFSRYYFGEETTDHYNYVLVDYIDSSFFYLTPPLMGKTLQRSEVQSWRLSSDFYAWGLLNDALGEQPVVPGSEDVEDSQLAFDPDIPAECDHSIQDSTSINSQALDPSISQNPPDSTLSINQGSRTNSVIVESQLDHVRSPLPNDTDHALLHDDLSPGVRTTGQDEKDPLLFNGEGSVTNIDSEVTGIGTEMNQTTADLRSNQLTDKTTVPSDHLYPKTNGDHCIGSNEVSRHVSVEALEAHHFSSADLLVDFAEVTDDNMNQYNSGDCWEPFVEAEFRPGASELISRLFTFTYPFFVHLQPLSWLLYQSRWPPFLAPGRLTMLTREDKFLRFHRISRASSIQLRLDLNQYAARSSFSSISLILADPLVSLLVFPSVDHFCTVFDNYVCWFLVCSFSVLSHSVVVELLTVIA</sequence>